<evidence type="ECO:0000256" key="1">
    <source>
        <dbReference type="SAM" id="Phobius"/>
    </source>
</evidence>
<protein>
    <recommendedName>
        <fullName evidence="4">Fimbrial assembly protein (PilN)</fullName>
    </recommendedName>
</protein>
<keyword evidence="1" id="KW-0472">Membrane</keyword>
<dbReference type="InterPro" id="IPR052534">
    <property type="entry name" value="Extracell_DNA_Util/SecSys_Comp"/>
</dbReference>
<evidence type="ECO:0000313" key="3">
    <source>
        <dbReference type="Proteomes" id="UP000761380"/>
    </source>
</evidence>
<organism evidence="2 3">
    <name type="scientific">Selenomonas ruminantium</name>
    <dbReference type="NCBI Taxonomy" id="971"/>
    <lineage>
        <taxon>Bacteria</taxon>
        <taxon>Bacillati</taxon>
        <taxon>Bacillota</taxon>
        <taxon>Negativicutes</taxon>
        <taxon>Selenomonadales</taxon>
        <taxon>Selenomonadaceae</taxon>
        <taxon>Selenomonas</taxon>
    </lineage>
</organism>
<evidence type="ECO:0000313" key="2">
    <source>
        <dbReference type="EMBL" id="MBE6092417.1"/>
    </source>
</evidence>
<dbReference type="PANTHER" id="PTHR40278">
    <property type="entry name" value="DNA UTILIZATION PROTEIN HOFN"/>
    <property type="match status" value="1"/>
</dbReference>
<dbReference type="AlphaFoldDB" id="A0A927WIC3"/>
<gene>
    <name evidence="2" type="ORF">E7201_04460</name>
</gene>
<evidence type="ECO:0008006" key="4">
    <source>
        <dbReference type="Google" id="ProtNLM"/>
    </source>
</evidence>
<keyword evidence="1" id="KW-0812">Transmembrane</keyword>
<dbReference type="PANTHER" id="PTHR40278:SF1">
    <property type="entry name" value="DNA UTILIZATION PROTEIN HOFN"/>
    <property type="match status" value="1"/>
</dbReference>
<dbReference type="Proteomes" id="UP000761380">
    <property type="component" value="Unassembled WGS sequence"/>
</dbReference>
<keyword evidence="1" id="KW-1133">Transmembrane helix</keyword>
<proteinExistence type="predicted"/>
<sequence length="384" mass="42390">MYGVAGRLKAYFYRTDDAFVAVSAASEGGRLEKYVCREGSWQVEEKIVLSTAGALYEQAANAAGLREIAEQAAIEINRKGWQDIPLLYIVPETEQVRYALNLPPGLNAVQQQEAAYWELDDKLLAQGLSAENFACVCHASDESGNSCTITGVSKGYLQEAEETFAQADLTLADIVPSGGIMDYLRSQQREKEGFKKRQGAGLAVKRILAIWFAVWLTAGLLLLSADFLHYRQAYALAEQQEHELSLLAAEVQEMHALTAQTGRIADREKKIQAFSRQGMPWYSLLVHLGTNTAQGVLLTGINVSADGHKLYLEGQAVSYDCLAEFVGKFEADKLFFAQGVTLENSEVLKGRGNEPDKVQFSLSIDWEPNHEGKHVDEVQDSQSK</sequence>
<name>A0A927WIC3_SELRU</name>
<reference evidence="2" key="1">
    <citation type="submission" date="2019-04" db="EMBL/GenBank/DDBJ databases">
        <title>Evolution of Biomass-Degrading Anaerobic Consortia Revealed by Metagenomics.</title>
        <authorList>
            <person name="Peng X."/>
        </authorList>
    </citation>
    <scope>NUCLEOTIDE SEQUENCE</scope>
    <source>
        <strain evidence="2">SIG240</strain>
    </source>
</reference>
<accession>A0A927WIC3</accession>
<feature type="transmembrane region" description="Helical" evidence="1">
    <location>
        <begin position="207"/>
        <end position="230"/>
    </location>
</feature>
<comment type="caution">
    <text evidence="2">The sequence shown here is derived from an EMBL/GenBank/DDBJ whole genome shotgun (WGS) entry which is preliminary data.</text>
</comment>
<dbReference type="EMBL" id="SVBY01000023">
    <property type="protein sequence ID" value="MBE6092417.1"/>
    <property type="molecule type" value="Genomic_DNA"/>
</dbReference>